<evidence type="ECO:0000313" key="3">
    <source>
        <dbReference type="Proteomes" id="UP000606786"/>
    </source>
</evidence>
<dbReference type="Proteomes" id="UP000606786">
    <property type="component" value="Unassembled WGS sequence"/>
</dbReference>
<reference evidence="2" key="1">
    <citation type="submission" date="2020-11" db="EMBL/GenBank/DDBJ databases">
        <authorList>
            <person name="Whitehead M."/>
        </authorList>
    </citation>
    <scope>NUCLEOTIDE SEQUENCE</scope>
    <source>
        <strain evidence="2">EGII</strain>
    </source>
</reference>
<comment type="caution">
    <text evidence="2">The sequence shown here is derived from an EMBL/GenBank/DDBJ whole genome shotgun (WGS) entry which is preliminary data.</text>
</comment>
<gene>
    <name evidence="2" type="ORF">CCAP1982_LOCUS8643</name>
</gene>
<feature type="region of interest" description="Disordered" evidence="1">
    <location>
        <begin position="47"/>
        <end position="71"/>
    </location>
</feature>
<dbReference type="EMBL" id="CAJHJT010000012">
    <property type="protein sequence ID" value="CAD7000150.1"/>
    <property type="molecule type" value="Genomic_DNA"/>
</dbReference>
<evidence type="ECO:0000256" key="1">
    <source>
        <dbReference type="SAM" id="MobiDB-lite"/>
    </source>
</evidence>
<dbReference type="AlphaFoldDB" id="A0A811UMV2"/>
<feature type="region of interest" description="Disordered" evidence="1">
    <location>
        <begin position="1"/>
        <end position="25"/>
    </location>
</feature>
<keyword evidence="3" id="KW-1185">Reference proteome</keyword>
<organism evidence="2 3">
    <name type="scientific">Ceratitis capitata</name>
    <name type="common">Mediterranean fruit fly</name>
    <name type="synonym">Tephritis capitata</name>
    <dbReference type="NCBI Taxonomy" id="7213"/>
    <lineage>
        <taxon>Eukaryota</taxon>
        <taxon>Metazoa</taxon>
        <taxon>Ecdysozoa</taxon>
        <taxon>Arthropoda</taxon>
        <taxon>Hexapoda</taxon>
        <taxon>Insecta</taxon>
        <taxon>Pterygota</taxon>
        <taxon>Neoptera</taxon>
        <taxon>Endopterygota</taxon>
        <taxon>Diptera</taxon>
        <taxon>Brachycera</taxon>
        <taxon>Muscomorpha</taxon>
        <taxon>Tephritoidea</taxon>
        <taxon>Tephritidae</taxon>
        <taxon>Ceratitis</taxon>
        <taxon>Ceratitis</taxon>
    </lineage>
</organism>
<protein>
    <submittedName>
        <fullName evidence="2">(Mediterranean fruit fly) hypothetical protein</fullName>
    </submittedName>
</protein>
<proteinExistence type="predicted"/>
<sequence length="166" mass="18960">MRDSLYSTESRLSSGSRSSNDSWYARNSWSSRDSLYSTESRLSSASLFSSKSRPLNDSEHSSDNQETSQGLKAHKWNISKVVAQCQRNNIILASTTKFPEPSRRAQVGSNVRNFIRDRMAMQKPAPYLHKLTASQLTARVSKQKSEIRCITDRKHQNFKLIAFKRV</sequence>
<feature type="compositionally biased region" description="Basic and acidic residues" evidence="1">
    <location>
        <begin position="54"/>
        <end position="63"/>
    </location>
</feature>
<name>A0A811UMV2_CERCA</name>
<accession>A0A811UMV2</accession>
<feature type="compositionally biased region" description="Low complexity" evidence="1">
    <location>
        <begin position="1"/>
        <end position="22"/>
    </location>
</feature>
<evidence type="ECO:0000313" key="2">
    <source>
        <dbReference type="EMBL" id="CAD7000150.1"/>
    </source>
</evidence>